<gene>
    <name evidence="2" type="ORF">PISMIDRAFT_13950</name>
</gene>
<feature type="region of interest" description="Disordered" evidence="1">
    <location>
        <begin position="1"/>
        <end position="62"/>
    </location>
</feature>
<evidence type="ECO:0000313" key="2">
    <source>
        <dbReference type="EMBL" id="KIK19057.1"/>
    </source>
</evidence>
<protein>
    <submittedName>
        <fullName evidence="2">Unplaced genomic scaffold scaffold_108, whole genome shotgun sequence</fullName>
    </submittedName>
</protein>
<dbReference type="OrthoDB" id="2693342at2759"/>
<reference evidence="3" key="2">
    <citation type="submission" date="2015-01" db="EMBL/GenBank/DDBJ databases">
        <title>Evolutionary Origins and Diversification of the Mycorrhizal Mutualists.</title>
        <authorList>
            <consortium name="DOE Joint Genome Institute"/>
            <consortium name="Mycorrhizal Genomics Consortium"/>
            <person name="Kohler A."/>
            <person name="Kuo A."/>
            <person name="Nagy L.G."/>
            <person name="Floudas D."/>
            <person name="Copeland A."/>
            <person name="Barry K.W."/>
            <person name="Cichocki N."/>
            <person name="Veneault-Fourrey C."/>
            <person name="LaButti K."/>
            <person name="Lindquist E.A."/>
            <person name="Lipzen A."/>
            <person name="Lundell T."/>
            <person name="Morin E."/>
            <person name="Murat C."/>
            <person name="Riley R."/>
            <person name="Ohm R."/>
            <person name="Sun H."/>
            <person name="Tunlid A."/>
            <person name="Henrissat B."/>
            <person name="Grigoriev I.V."/>
            <person name="Hibbett D.S."/>
            <person name="Martin F."/>
        </authorList>
    </citation>
    <scope>NUCLEOTIDE SEQUENCE [LARGE SCALE GENOMIC DNA]</scope>
    <source>
        <strain evidence="3">441</strain>
    </source>
</reference>
<proteinExistence type="predicted"/>
<accession>A0A0C9Z9D6</accession>
<dbReference type="AlphaFoldDB" id="A0A0C9Z9D6"/>
<dbReference type="EMBL" id="KN833792">
    <property type="protein sequence ID" value="KIK19057.1"/>
    <property type="molecule type" value="Genomic_DNA"/>
</dbReference>
<feature type="compositionally biased region" description="Pro residues" evidence="1">
    <location>
        <begin position="1"/>
        <end position="10"/>
    </location>
</feature>
<feature type="compositionally biased region" description="Low complexity" evidence="1">
    <location>
        <begin position="34"/>
        <end position="44"/>
    </location>
</feature>
<sequence length="259" mass="29129">MPPPPPPPSPLSLRLSKLHEAGSSRVAPPPAAPPSSSSQGRAQAKPASQVKPVVSRKGKERVPREVDQVVPGYDFAVVEDEITSAQIYDNIPMVVKTTAQGTLFPEFMAHENLFRVLCLRQGKDSMRKILFVRVNDNLYAYSDERFGTALANIQQGTPPPLPIKQGQFPVPITRWDRGIMSPIGLVNTVEDICKLYAQVYEEPEEKAPCIHRAQELVTYINLWKKCRLETNEVMNFALKEWRPPAWASQKAHQKREVLR</sequence>
<keyword evidence="3" id="KW-1185">Reference proteome</keyword>
<organism evidence="2 3">
    <name type="scientific">Pisolithus microcarpus 441</name>
    <dbReference type="NCBI Taxonomy" id="765257"/>
    <lineage>
        <taxon>Eukaryota</taxon>
        <taxon>Fungi</taxon>
        <taxon>Dikarya</taxon>
        <taxon>Basidiomycota</taxon>
        <taxon>Agaricomycotina</taxon>
        <taxon>Agaricomycetes</taxon>
        <taxon>Agaricomycetidae</taxon>
        <taxon>Boletales</taxon>
        <taxon>Sclerodermatineae</taxon>
        <taxon>Pisolithaceae</taxon>
        <taxon>Pisolithus</taxon>
    </lineage>
</organism>
<evidence type="ECO:0000313" key="3">
    <source>
        <dbReference type="Proteomes" id="UP000054018"/>
    </source>
</evidence>
<name>A0A0C9Z9D6_9AGAM</name>
<evidence type="ECO:0000256" key="1">
    <source>
        <dbReference type="SAM" id="MobiDB-lite"/>
    </source>
</evidence>
<dbReference type="Proteomes" id="UP000054018">
    <property type="component" value="Unassembled WGS sequence"/>
</dbReference>
<dbReference type="HOGENOM" id="CLU_1074074_0_0_1"/>
<reference evidence="2 3" key="1">
    <citation type="submission" date="2014-04" db="EMBL/GenBank/DDBJ databases">
        <authorList>
            <consortium name="DOE Joint Genome Institute"/>
            <person name="Kuo A."/>
            <person name="Kohler A."/>
            <person name="Costa M.D."/>
            <person name="Nagy L.G."/>
            <person name="Floudas D."/>
            <person name="Copeland A."/>
            <person name="Barry K.W."/>
            <person name="Cichocki N."/>
            <person name="Veneault-Fourrey C."/>
            <person name="LaButti K."/>
            <person name="Lindquist E.A."/>
            <person name="Lipzen A."/>
            <person name="Lundell T."/>
            <person name="Morin E."/>
            <person name="Murat C."/>
            <person name="Sun H."/>
            <person name="Tunlid A."/>
            <person name="Henrissat B."/>
            <person name="Grigoriev I.V."/>
            <person name="Hibbett D.S."/>
            <person name="Martin F."/>
            <person name="Nordberg H.P."/>
            <person name="Cantor M.N."/>
            <person name="Hua S.X."/>
        </authorList>
    </citation>
    <scope>NUCLEOTIDE SEQUENCE [LARGE SCALE GENOMIC DNA]</scope>
    <source>
        <strain evidence="2 3">441</strain>
    </source>
</reference>